<dbReference type="PANTHER" id="PTHR42973">
    <property type="entry name" value="BINDING OXIDOREDUCTASE, PUTATIVE (AFU_ORTHOLOGUE AFUA_1G17690)-RELATED"/>
    <property type="match status" value="1"/>
</dbReference>
<evidence type="ECO:0000256" key="5">
    <source>
        <dbReference type="SAM" id="MobiDB-lite"/>
    </source>
</evidence>
<dbReference type="SUPFAM" id="SSF56176">
    <property type="entry name" value="FAD-binding/transporter-associated domain-like"/>
    <property type="match status" value="1"/>
</dbReference>
<evidence type="ECO:0000259" key="6">
    <source>
        <dbReference type="Pfam" id="PF01565"/>
    </source>
</evidence>
<dbReference type="InterPro" id="IPR016169">
    <property type="entry name" value="FAD-bd_PCMH_sub2"/>
</dbReference>
<feature type="domain" description="FAD linked oxidase N-terminal" evidence="6">
    <location>
        <begin position="23"/>
        <end position="67"/>
    </location>
</feature>
<organism evidence="7 8">
    <name type="scientific">Penicillium frequentans</name>
    <dbReference type="NCBI Taxonomy" id="3151616"/>
    <lineage>
        <taxon>Eukaryota</taxon>
        <taxon>Fungi</taxon>
        <taxon>Dikarya</taxon>
        <taxon>Ascomycota</taxon>
        <taxon>Pezizomycotina</taxon>
        <taxon>Eurotiomycetes</taxon>
        <taxon>Eurotiomycetidae</taxon>
        <taxon>Eurotiales</taxon>
        <taxon>Aspergillaceae</taxon>
        <taxon>Penicillium</taxon>
    </lineage>
</organism>
<feature type="region of interest" description="Disordered" evidence="5">
    <location>
        <begin position="1"/>
        <end position="22"/>
    </location>
</feature>
<dbReference type="AlphaFoldDB" id="A0AAD6CQQ8"/>
<accession>A0AAD6CQQ8</accession>
<dbReference type="Proteomes" id="UP001220324">
    <property type="component" value="Unassembled WGS sequence"/>
</dbReference>
<dbReference type="InterPro" id="IPR006094">
    <property type="entry name" value="Oxid_FAD_bind_N"/>
</dbReference>
<name>A0AAD6CQQ8_9EURO</name>
<dbReference type="Gene3D" id="3.30.465.10">
    <property type="match status" value="1"/>
</dbReference>
<dbReference type="Gene3D" id="3.40.462.20">
    <property type="match status" value="1"/>
</dbReference>
<evidence type="ECO:0000256" key="3">
    <source>
        <dbReference type="ARBA" id="ARBA00022827"/>
    </source>
</evidence>
<dbReference type="GO" id="GO:0016491">
    <property type="term" value="F:oxidoreductase activity"/>
    <property type="evidence" value="ECO:0007669"/>
    <property type="project" value="UniProtKB-KW"/>
</dbReference>
<evidence type="ECO:0000313" key="8">
    <source>
        <dbReference type="Proteomes" id="UP001220324"/>
    </source>
</evidence>
<keyword evidence="3" id="KW-0274">FAD</keyword>
<comment type="caution">
    <text evidence="7">The sequence shown here is derived from an EMBL/GenBank/DDBJ whole genome shotgun (WGS) entry which is preliminary data.</text>
</comment>
<gene>
    <name evidence="7" type="ORF">N7494_009811</name>
</gene>
<reference evidence="7 8" key="1">
    <citation type="journal article" date="2023" name="IMA Fungus">
        <title>Comparative genomic study of the Penicillium genus elucidates a diverse pangenome and 15 lateral gene transfer events.</title>
        <authorList>
            <person name="Petersen C."/>
            <person name="Sorensen T."/>
            <person name="Nielsen M.R."/>
            <person name="Sondergaard T.E."/>
            <person name="Sorensen J.L."/>
            <person name="Fitzpatrick D.A."/>
            <person name="Frisvad J.C."/>
            <person name="Nielsen K.L."/>
        </authorList>
    </citation>
    <scope>NUCLEOTIDE SEQUENCE [LARGE SCALE GENOMIC DNA]</scope>
    <source>
        <strain evidence="7 8">IBT 35679</strain>
    </source>
</reference>
<protein>
    <submittedName>
        <fullName evidence="7">FAD-binding domain-containing protein</fullName>
    </submittedName>
</protein>
<sequence length="354" mass="38595">MDQVKLSADRQTVELGPGGNGRTDSDVGIGGYLLGGGLSYLGPILGWGCDNILEYEIVLANGKIVTVNESFYPDLFLALKGGGNNFGIVTKYTMSTYPLGKFWGGFIAYEADQWSAQTLAFSRFMGAKPYDPHAAMIQSYGWSSTFGGSISNGLAYTKPVAYPAAFEGLANNATSISNALRIDTMESFAAETDNYQSYNQRQTWYTTTFAHTPDIYSTIYKIYNASISDIISVPAMNWYLTLQPSPVLSRVNSLGLNTGEERLGIALITAYYNDTFADQHVDLAARRLILNIEAATKEVGAYRSYKYYNYAGAGQAVIDGYGYESKGNLQAVSKKYDPQGLFQKGLPGGFKLSN</sequence>
<comment type="similarity">
    <text evidence="1">Belongs to the oxygen-dependent FAD-linked oxidoreductase family.</text>
</comment>
<dbReference type="InterPro" id="IPR050416">
    <property type="entry name" value="FAD-linked_Oxidoreductase"/>
</dbReference>
<dbReference type="InterPro" id="IPR036318">
    <property type="entry name" value="FAD-bd_PCMH-like_sf"/>
</dbReference>
<dbReference type="EMBL" id="JAQIZZ010000007">
    <property type="protein sequence ID" value="KAJ5533259.1"/>
    <property type="molecule type" value="Genomic_DNA"/>
</dbReference>
<dbReference type="PANTHER" id="PTHR42973:SF22">
    <property type="entry name" value="FAD-BINDING PCMH-TYPE DOMAIN-CONTAINING PROTEIN-RELATED"/>
    <property type="match status" value="1"/>
</dbReference>
<proteinExistence type="inferred from homology"/>
<keyword evidence="8" id="KW-1185">Reference proteome</keyword>
<evidence type="ECO:0000313" key="7">
    <source>
        <dbReference type="EMBL" id="KAJ5533259.1"/>
    </source>
</evidence>
<evidence type="ECO:0000256" key="1">
    <source>
        <dbReference type="ARBA" id="ARBA00005466"/>
    </source>
</evidence>
<evidence type="ECO:0000256" key="4">
    <source>
        <dbReference type="ARBA" id="ARBA00023002"/>
    </source>
</evidence>
<keyword evidence="4" id="KW-0560">Oxidoreductase</keyword>
<dbReference type="Pfam" id="PF01565">
    <property type="entry name" value="FAD_binding_4"/>
    <property type="match status" value="1"/>
</dbReference>
<evidence type="ECO:0000256" key="2">
    <source>
        <dbReference type="ARBA" id="ARBA00022630"/>
    </source>
</evidence>
<dbReference type="GO" id="GO:0050660">
    <property type="term" value="F:flavin adenine dinucleotide binding"/>
    <property type="evidence" value="ECO:0007669"/>
    <property type="project" value="InterPro"/>
</dbReference>
<keyword evidence="2" id="KW-0285">Flavoprotein</keyword>